<gene>
    <name evidence="5" type="ORF">BRADI_2g07780v3</name>
</gene>
<dbReference type="Gramene" id="KQK03423">
    <property type="protein sequence ID" value="KQK03423"/>
    <property type="gene ID" value="BRADI_2g07780v3"/>
</dbReference>
<keyword evidence="7" id="KW-1185">Reference proteome</keyword>
<dbReference type="AlphaFoldDB" id="A0A0Q3FVL4"/>
<dbReference type="OrthoDB" id="653455at2759"/>
<evidence type="ECO:0000256" key="2">
    <source>
        <dbReference type="ARBA" id="ARBA00023015"/>
    </source>
</evidence>
<dbReference type="Proteomes" id="UP000008810">
    <property type="component" value="Chromosome 2"/>
</dbReference>
<reference evidence="5" key="2">
    <citation type="submission" date="2017-06" db="EMBL/GenBank/DDBJ databases">
        <title>WGS assembly of Brachypodium distachyon.</title>
        <authorList>
            <consortium name="The International Brachypodium Initiative"/>
            <person name="Lucas S."/>
            <person name="Harmon-Smith M."/>
            <person name="Lail K."/>
            <person name="Tice H."/>
            <person name="Grimwood J."/>
            <person name="Bruce D."/>
            <person name="Barry K."/>
            <person name="Shu S."/>
            <person name="Lindquist E."/>
            <person name="Wang M."/>
            <person name="Pitluck S."/>
            <person name="Vogel J.P."/>
            <person name="Garvin D.F."/>
            <person name="Mockler T.C."/>
            <person name="Schmutz J."/>
            <person name="Rokhsar D."/>
            <person name="Bevan M.W."/>
        </authorList>
    </citation>
    <scope>NUCLEOTIDE SEQUENCE</scope>
    <source>
        <strain evidence="5">Bd21</strain>
    </source>
</reference>
<feature type="region of interest" description="Disordered" evidence="4">
    <location>
        <begin position="215"/>
        <end position="237"/>
    </location>
</feature>
<accession>A0A0Q3FVL4</accession>
<protein>
    <submittedName>
        <fullName evidence="5 6">Uncharacterized protein</fullName>
    </submittedName>
</protein>
<dbReference type="InParanoid" id="A0A0Q3FVL4"/>
<keyword evidence="3" id="KW-0804">Transcription</keyword>
<proteinExistence type="predicted"/>
<dbReference type="InterPro" id="IPR040356">
    <property type="entry name" value="SPEAR"/>
</dbReference>
<organism evidence="5">
    <name type="scientific">Brachypodium distachyon</name>
    <name type="common">Purple false brome</name>
    <name type="synonym">Trachynia distachya</name>
    <dbReference type="NCBI Taxonomy" id="15368"/>
    <lineage>
        <taxon>Eukaryota</taxon>
        <taxon>Viridiplantae</taxon>
        <taxon>Streptophyta</taxon>
        <taxon>Embryophyta</taxon>
        <taxon>Tracheophyta</taxon>
        <taxon>Spermatophyta</taxon>
        <taxon>Magnoliopsida</taxon>
        <taxon>Liliopsida</taxon>
        <taxon>Poales</taxon>
        <taxon>Poaceae</taxon>
        <taxon>BOP clade</taxon>
        <taxon>Pooideae</taxon>
        <taxon>Stipodae</taxon>
        <taxon>Brachypodieae</taxon>
        <taxon>Brachypodium</taxon>
    </lineage>
</organism>
<dbReference type="PANTHER" id="PTHR33388">
    <property type="entry name" value="OS01G0212500 PROTEIN"/>
    <property type="match status" value="1"/>
</dbReference>
<evidence type="ECO:0000256" key="3">
    <source>
        <dbReference type="ARBA" id="ARBA00023163"/>
    </source>
</evidence>
<evidence type="ECO:0000256" key="1">
    <source>
        <dbReference type="ARBA" id="ARBA00022491"/>
    </source>
</evidence>
<evidence type="ECO:0000313" key="7">
    <source>
        <dbReference type="Proteomes" id="UP000008810"/>
    </source>
</evidence>
<name>A0A0Q3FVL4_BRADI</name>
<reference evidence="5 6" key="1">
    <citation type="journal article" date="2010" name="Nature">
        <title>Genome sequencing and analysis of the model grass Brachypodium distachyon.</title>
        <authorList>
            <consortium name="International Brachypodium Initiative"/>
        </authorList>
    </citation>
    <scope>NUCLEOTIDE SEQUENCE [LARGE SCALE GENOMIC DNA]</scope>
    <source>
        <strain evidence="5 6">Bd21</strain>
    </source>
</reference>
<dbReference type="FunCoup" id="A0A0Q3FVL4">
    <property type="interactions" value="467"/>
</dbReference>
<keyword evidence="1" id="KW-0678">Repressor</keyword>
<keyword evidence="2" id="KW-0805">Transcription regulation</keyword>
<feature type="compositionally biased region" description="Low complexity" evidence="4">
    <location>
        <begin position="114"/>
        <end position="128"/>
    </location>
</feature>
<dbReference type="GO" id="GO:0003700">
    <property type="term" value="F:DNA-binding transcription factor activity"/>
    <property type="evidence" value="ECO:0007669"/>
    <property type="project" value="InterPro"/>
</dbReference>
<evidence type="ECO:0000313" key="5">
    <source>
        <dbReference type="EMBL" id="KQK03423.1"/>
    </source>
</evidence>
<feature type="region of interest" description="Disordered" evidence="4">
    <location>
        <begin position="57"/>
        <end position="83"/>
    </location>
</feature>
<evidence type="ECO:0000256" key="4">
    <source>
        <dbReference type="SAM" id="MobiDB-lite"/>
    </source>
</evidence>
<dbReference type="STRING" id="15368.A0A0Q3FVL4"/>
<feature type="compositionally biased region" description="Low complexity" evidence="4">
    <location>
        <begin position="62"/>
        <end position="81"/>
    </location>
</feature>
<dbReference type="PANTHER" id="PTHR33388:SF18">
    <property type="entry name" value="PROTEIN SPEAR1"/>
    <property type="match status" value="1"/>
</dbReference>
<feature type="region of interest" description="Disordered" evidence="4">
    <location>
        <begin position="104"/>
        <end position="139"/>
    </location>
</feature>
<sequence length="237" mass="25157">MASSIYKAVWLAVPVGPSRHRPVYKSGVVLLVLMGSSIHHGAGEMCLEAAAAGGRSRRGGKKQAASAAAAAEQQKVPKQPQRGLGVAQLEKIRMQNQMIAAYRSGGLNPPPPSQHQQQQVHFAAAAAAGPPPPAAASPFQPSSYLTGCFETMDHRRIAADVQYGQYYAENLLPYGSSRPPATSPLYVVVHDAKDSSPPSGYMQHTPQYDYWAARSSGGHELSGGAGSTEELDLELRL</sequence>
<reference evidence="6" key="3">
    <citation type="submission" date="2018-08" db="UniProtKB">
        <authorList>
            <consortium name="EnsemblPlants"/>
        </authorList>
    </citation>
    <scope>IDENTIFICATION</scope>
    <source>
        <strain evidence="6">cv. Bd21</strain>
    </source>
</reference>
<dbReference type="EMBL" id="CM000881">
    <property type="protein sequence ID" value="KQK03423.1"/>
    <property type="molecule type" value="Genomic_DNA"/>
</dbReference>
<evidence type="ECO:0000313" key="6">
    <source>
        <dbReference type="EnsemblPlants" id="KQK03423"/>
    </source>
</evidence>
<dbReference type="ExpressionAtlas" id="A0A0Q3FVL4">
    <property type="expression patterns" value="baseline"/>
</dbReference>
<dbReference type="EnsemblPlants" id="KQK03423">
    <property type="protein sequence ID" value="KQK03423"/>
    <property type="gene ID" value="BRADI_2g07780v3"/>
</dbReference>